<dbReference type="RefSeq" id="WP_267152017.1">
    <property type="nucleotide sequence ID" value="NZ_JAPMLT010000007.1"/>
</dbReference>
<feature type="domain" description="Nudix hydrolase" evidence="7">
    <location>
        <begin position="4"/>
        <end position="204"/>
    </location>
</feature>
<sequence>MQESIHQAATILLLRENPTTCHLEVYMNKRPDTMRFLPGHYVFPGGQMDQEDTDPTWATYSHPIDPAKNPERLPLSYWITALRETFEEAGILLARHATGEYIDQTTTESFRTAMLNGECTFLEVVRQLNVTLATDQLRYFGNRLTPRIVSPKRFDTRYFLAPLPAGMAPQPYAGEVVADEWVDPEVALSRRAEGTMPMVPPTADSLKVLARFHTVDEILTSTEGVGNPTPEELA</sequence>
<dbReference type="InterPro" id="IPR000086">
    <property type="entry name" value="NUDIX_hydrolase_dom"/>
</dbReference>
<dbReference type="InterPro" id="IPR015797">
    <property type="entry name" value="NUDIX_hydrolase-like_dom_sf"/>
</dbReference>
<evidence type="ECO:0000256" key="4">
    <source>
        <dbReference type="ARBA" id="ARBA00022801"/>
    </source>
</evidence>
<proteinExistence type="predicted"/>
<evidence type="ECO:0000313" key="9">
    <source>
        <dbReference type="Proteomes" id="UP001208017"/>
    </source>
</evidence>
<dbReference type="Proteomes" id="UP001208017">
    <property type="component" value="Unassembled WGS sequence"/>
</dbReference>
<comment type="cofactor">
    <cofactor evidence="1">
        <name>Mn(2+)</name>
        <dbReference type="ChEBI" id="CHEBI:29035"/>
    </cofactor>
</comment>
<evidence type="ECO:0000256" key="3">
    <source>
        <dbReference type="ARBA" id="ARBA00022723"/>
    </source>
</evidence>
<dbReference type="EMBL" id="JAPMLT010000007">
    <property type="protein sequence ID" value="MCX7570764.1"/>
    <property type="molecule type" value="Genomic_DNA"/>
</dbReference>
<dbReference type="PANTHER" id="PTHR12318">
    <property type="entry name" value="TESTOSTERONE-REGULATED PROTEIN RP2"/>
    <property type="match status" value="1"/>
</dbReference>
<dbReference type="PROSITE" id="PS51462">
    <property type="entry name" value="NUDIX"/>
    <property type="match status" value="1"/>
</dbReference>
<name>A0ABT3X1J0_9BACL</name>
<keyword evidence="9" id="KW-1185">Reference proteome</keyword>
<dbReference type="SUPFAM" id="SSF55811">
    <property type="entry name" value="Nudix"/>
    <property type="match status" value="1"/>
</dbReference>
<dbReference type="InterPro" id="IPR039121">
    <property type="entry name" value="NUDT19"/>
</dbReference>
<evidence type="ECO:0000256" key="6">
    <source>
        <dbReference type="ARBA" id="ARBA00023211"/>
    </source>
</evidence>
<evidence type="ECO:0000256" key="2">
    <source>
        <dbReference type="ARBA" id="ARBA00001946"/>
    </source>
</evidence>
<reference evidence="8 9" key="1">
    <citation type="submission" date="2022-11" db="EMBL/GenBank/DDBJ databases">
        <title>Study of microbial diversity in lake waters.</title>
        <authorList>
            <person name="Zhang J."/>
        </authorList>
    </citation>
    <scope>NUCLEOTIDE SEQUENCE [LARGE SCALE GENOMIC DNA]</scope>
    <source>
        <strain evidence="8 9">DT12</strain>
    </source>
</reference>
<evidence type="ECO:0000256" key="5">
    <source>
        <dbReference type="ARBA" id="ARBA00022842"/>
    </source>
</evidence>
<accession>A0ABT3X1J0</accession>
<keyword evidence="4" id="KW-0378">Hydrolase</keyword>
<gene>
    <name evidence="8" type="ORF">OS242_12425</name>
</gene>
<keyword evidence="6" id="KW-0464">Manganese</keyword>
<keyword evidence="5" id="KW-0460">Magnesium</keyword>
<comment type="caution">
    <text evidence="8">The sequence shown here is derived from an EMBL/GenBank/DDBJ whole genome shotgun (WGS) entry which is preliminary data.</text>
</comment>
<evidence type="ECO:0000256" key="1">
    <source>
        <dbReference type="ARBA" id="ARBA00001936"/>
    </source>
</evidence>
<dbReference type="Gene3D" id="3.90.79.10">
    <property type="entry name" value="Nucleoside Triphosphate Pyrophosphohydrolase"/>
    <property type="match status" value="1"/>
</dbReference>
<keyword evidence="3" id="KW-0479">Metal-binding</keyword>
<organism evidence="8 9">
    <name type="scientific">Tumebacillus lacus</name>
    <dbReference type="NCBI Taxonomy" id="2995335"/>
    <lineage>
        <taxon>Bacteria</taxon>
        <taxon>Bacillati</taxon>
        <taxon>Bacillota</taxon>
        <taxon>Bacilli</taxon>
        <taxon>Bacillales</taxon>
        <taxon>Alicyclobacillaceae</taxon>
        <taxon>Tumebacillus</taxon>
    </lineage>
</organism>
<dbReference type="CDD" id="cd18870">
    <property type="entry name" value="NUDIX_AcylCoAdiphos_Nudt19"/>
    <property type="match status" value="1"/>
</dbReference>
<dbReference type="PANTHER" id="PTHR12318:SF0">
    <property type="entry name" value="ACYL-COENZYME A DIPHOSPHATASE NUDT19"/>
    <property type="match status" value="1"/>
</dbReference>
<comment type="cofactor">
    <cofactor evidence="2">
        <name>Mg(2+)</name>
        <dbReference type="ChEBI" id="CHEBI:18420"/>
    </cofactor>
</comment>
<protein>
    <recommendedName>
        <fullName evidence="7">Nudix hydrolase domain-containing protein</fullName>
    </recommendedName>
</protein>
<evidence type="ECO:0000259" key="7">
    <source>
        <dbReference type="PROSITE" id="PS51462"/>
    </source>
</evidence>
<evidence type="ECO:0000313" key="8">
    <source>
        <dbReference type="EMBL" id="MCX7570764.1"/>
    </source>
</evidence>